<dbReference type="InterPro" id="IPR028996">
    <property type="entry name" value="GM2-AP"/>
</dbReference>
<feature type="signal peptide" evidence="2">
    <location>
        <begin position="1"/>
        <end position="20"/>
    </location>
</feature>
<evidence type="ECO:0000256" key="1">
    <source>
        <dbReference type="ARBA" id="ARBA00022729"/>
    </source>
</evidence>
<reference evidence="5" key="1">
    <citation type="submission" date="2025-08" db="UniProtKB">
        <authorList>
            <consortium name="RefSeq"/>
        </authorList>
    </citation>
    <scope>IDENTIFICATION</scope>
</reference>
<dbReference type="RefSeq" id="XP_012940458.1">
    <property type="nucleotide sequence ID" value="XM_013085004.1"/>
</dbReference>
<accession>A0ABM1A455</accession>
<dbReference type="GeneID" id="106012336"/>
<keyword evidence="1 2" id="KW-0732">Signal</keyword>
<dbReference type="Gene3D" id="2.70.220.10">
    <property type="entry name" value="Ganglioside GM2 activator"/>
    <property type="match status" value="1"/>
</dbReference>
<proteinExistence type="predicted"/>
<dbReference type="InterPro" id="IPR003172">
    <property type="entry name" value="ML_dom"/>
</dbReference>
<evidence type="ECO:0000259" key="3">
    <source>
        <dbReference type="SMART" id="SM00737"/>
    </source>
</evidence>
<dbReference type="Pfam" id="PF02221">
    <property type="entry name" value="E1_DerP2_DerF2"/>
    <property type="match status" value="1"/>
</dbReference>
<dbReference type="PANTHER" id="PTHR17357">
    <property type="entry name" value="GM2 GANGLIOSIDE ACTIVATOR PROTEIN"/>
    <property type="match status" value="1"/>
</dbReference>
<dbReference type="InterPro" id="IPR036846">
    <property type="entry name" value="GM2-AP_sf"/>
</dbReference>
<organism evidence="4 5">
    <name type="scientific">Aplysia californica</name>
    <name type="common">California sea hare</name>
    <dbReference type="NCBI Taxonomy" id="6500"/>
    <lineage>
        <taxon>Eukaryota</taxon>
        <taxon>Metazoa</taxon>
        <taxon>Spiralia</taxon>
        <taxon>Lophotrochozoa</taxon>
        <taxon>Mollusca</taxon>
        <taxon>Gastropoda</taxon>
        <taxon>Heterobranchia</taxon>
        <taxon>Euthyneura</taxon>
        <taxon>Tectipleura</taxon>
        <taxon>Aplysiida</taxon>
        <taxon>Aplysioidea</taxon>
        <taxon>Aplysiidae</taxon>
        <taxon>Aplysia</taxon>
    </lineage>
</organism>
<dbReference type="PANTHER" id="PTHR17357:SF0">
    <property type="entry name" value="GANGLIOSIDE GM2 ACTIVATOR"/>
    <property type="match status" value="1"/>
</dbReference>
<name>A0ABM1A455_APLCA</name>
<evidence type="ECO:0000313" key="5">
    <source>
        <dbReference type="RefSeq" id="XP_012940458.1"/>
    </source>
</evidence>
<gene>
    <name evidence="5" type="primary">LOC106012336</name>
</gene>
<feature type="chain" id="PRO_5045389663" evidence="2">
    <location>
        <begin position="21"/>
        <end position="182"/>
    </location>
</feature>
<dbReference type="SUPFAM" id="SSF63707">
    <property type="entry name" value="Ganglioside M2 (gm2) activator"/>
    <property type="match status" value="1"/>
</dbReference>
<protein>
    <submittedName>
        <fullName evidence="5">Ganglioside GM2 activator</fullName>
    </submittedName>
</protein>
<dbReference type="SMART" id="SM00737">
    <property type="entry name" value="ML"/>
    <property type="match status" value="1"/>
</dbReference>
<evidence type="ECO:0000256" key="2">
    <source>
        <dbReference type="SAM" id="SignalP"/>
    </source>
</evidence>
<keyword evidence="4" id="KW-1185">Reference proteome</keyword>
<feature type="domain" description="MD-2-related lipid-recognition" evidence="3">
    <location>
        <begin position="34"/>
        <end position="179"/>
    </location>
</feature>
<evidence type="ECO:0000313" key="4">
    <source>
        <dbReference type="Proteomes" id="UP000694888"/>
    </source>
</evidence>
<sequence length="182" mass="19188">MMWIFSIASALVVCVCMAHGSPVPAENNTTLFNFTDCSVGQSPMFVVMNVSVGPNPVEIPGLMEMGVEGELLEEVEGPVQLAISIAKVSELEEGEVVPCSTLTGPCIIDDICPTLESSTCPQEYVQLGYTCKCPFQPGNVSYSASTMFAGASILSPGSYVIQVTAQSKGRLVTCVELSGDFS</sequence>
<dbReference type="Proteomes" id="UP000694888">
    <property type="component" value="Unplaced"/>
</dbReference>